<sequence length="1345" mass="145731">MELCVAHTLCREDAAHVEREQGLKFVRWTMRFDEALWLVGAPVTKALMAVAEQADDRMRNICLETLCEAAVVVPERVWYMGGIRTLVQAALDGPWATSIAIATTLAFLFDRPETRQYVYAGVTLGGVIGALTEPLGTDSMLAERAKVAAFMLTQFLKSWSGIQYFLADGRSAIAALVQSLALVESNCKIVLGMLLELFGLSDEFDTVQFQQQPRFDVELLSPFHLPPYTITQAAARSRLLPVDYMRTLLLMVFIDEGLVEALVEVALESQQPDIVDAGATLLKWLPQHPHMPLPENYVARFQILGSLVSDAVAEDSPRALSARRVISKIEGIPSLSMGQLPSQRMDTWASSLASSEFYRHCLRQRRRRENLSAQHAVRVRRGGQLGRMDHPDAPATPAAADAPAPPGLLSASSFTKGLGLHGSTSTVAASKGLAAGLKDNAVRVLRSSASTGNLKAAAATAGGVPAPVAGVPASGLGAAPQLLSPVDEGLATPRGSDGGGGLLGSRGRRSLDVNRGSQQQKHLPLLPLRGLSQGPSNKPLPTIAGSPVLHSSYVQVDNGLRLTTSSIYSQFSANPDSTGDSAPGSASPLSAIPLPAAQHLRARARSRSRQRGAATPVCSLEEPGLAAMIQESRVTTEENPMRWNWEVIRAVVLGPVSQSRRLPEEVTSSGFLERLSWFYHPASLEFCDLSRTVANEEYLEIGRHLIRTLISSADGLLLIDESRLLAGIVDEIQKQNSSTQRRAREDSCFSFARLQMTMSPGYFHFLGEIDRSVGGDSLLERARLFDAYYQAVELPEQMLLIQYILSSMSYETEGHARTILRKVASSPHEALRLLVPSFLVYLASDVACRAGTVSAWAIEVLVDMAYDAAAAVRGTAAQCLVLAIDLAAENPYLGRAESEARVAYLLDLQPMFDLAVVTDIRPLVLRLLATERGFAYLREQGVVDSEMEAWGALEGIFYVQSVELDVARALAFGPLFSSSPDGSMMMTTSSLTPPTPAHLFGELARTRGGRDFLLAFGVPRLLFETLANVPWNSALPADVAALKATLWAIGAMGASRDGYLLVEPYDAIGKVLEVARQAASLSLKGTCLDALGLISRNPFAAEAFRERGWLLCSSCYGSYEFAVPRRLEAVFDGGGWATRPPLDDTYVFSEGARREADVAEDLDSVQREIMEAVIMMSNHVMVNTASKTLMRLSTSHPHYFRLVPLYCHVMHLLGKYRFRLSTRRFIYEVFDVNLASLHEEQAAAAAAAADAEQHPPHLYGALSMDACGVSRRFSSSSQHFLQASSETQRKRASTLQGLSSSAATVFARRPTNGLMDAIRPTRAGSLAAAAMGKARVLVAKPAAPL</sequence>
<evidence type="ECO:0000313" key="1">
    <source>
        <dbReference type="EMBL" id="KAJ2808110.1"/>
    </source>
</evidence>
<dbReference type="Proteomes" id="UP001140087">
    <property type="component" value="Unassembled WGS sequence"/>
</dbReference>
<gene>
    <name evidence="1" type="ORF">H4R21_000206</name>
</gene>
<dbReference type="EMBL" id="JANBUN010000015">
    <property type="protein sequence ID" value="KAJ2808110.1"/>
    <property type="molecule type" value="Genomic_DNA"/>
</dbReference>
<accession>A0ACC1LI77</accession>
<name>A0ACC1LI77_9FUNG</name>
<evidence type="ECO:0000313" key="2">
    <source>
        <dbReference type="Proteomes" id="UP001140087"/>
    </source>
</evidence>
<organism evidence="1 2">
    <name type="scientific">Coemansia helicoidea</name>
    <dbReference type="NCBI Taxonomy" id="1286919"/>
    <lineage>
        <taxon>Eukaryota</taxon>
        <taxon>Fungi</taxon>
        <taxon>Fungi incertae sedis</taxon>
        <taxon>Zoopagomycota</taxon>
        <taxon>Kickxellomycotina</taxon>
        <taxon>Kickxellomycetes</taxon>
        <taxon>Kickxellales</taxon>
        <taxon>Kickxellaceae</taxon>
        <taxon>Coemansia</taxon>
    </lineage>
</organism>
<proteinExistence type="predicted"/>
<protein>
    <submittedName>
        <fullName evidence="1">Uncharacterized protein</fullName>
    </submittedName>
</protein>
<keyword evidence="2" id="KW-1185">Reference proteome</keyword>
<reference evidence="1" key="1">
    <citation type="submission" date="2022-07" db="EMBL/GenBank/DDBJ databases">
        <title>Phylogenomic reconstructions and comparative analyses of Kickxellomycotina fungi.</title>
        <authorList>
            <person name="Reynolds N.K."/>
            <person name="Stajich J.E."/>
            <person name="Barry K."/>
            <person name="Grigoriev I.V."/>
            <person name="Crous P."/>
            <person name="Smith M.E."/>
        </authorList>
    </citation>
    <scope>NUCLEOTIDE SEQUENCE</scope>
    <source>
        <strain evidence="1">BCRC 34780</strain>
    </source>
</reference>
<comment type="caution">
    <text evidence="1">The sequence shown here is derived from an EMBL/GenBank/DDBJ whole genome shotgun (WGS) entry which is preliminary data.</text>
</comment>